<feature type="coiled-coil region" evidence="1">
    <location>
        <begin position="117"/>
        <end position="148"/>
    </location>
</feature>
<dbReference type="AlphaFoldDB" id="A0A5B7SMR0"/>
<protein>
    <submittedName>
        <fullName evidence="2">Uncharacterized protein</fullName>
    </submittedName>
</protein>
<keyword evidence="1" id="KW-0175">Coiled coil</keyword>
<dbReference type="EMBL" id="CP040710">
    <property type="protein sequence ID" value="QCW98708.1"/>
    <property type="molecule type" value="Genomic_DNA"/>
</dbReference>
<gene>
    <name evidence="2" type="ORF">FGM00_00680</name>
</gene>
<keyword evidence="3" id="KW-1185">Reference proteome</keyword>
<evidence type="ECO:0000313" key="2">
    <source>
        <dbReference type="EMBL" id="QCW98708.1"/>
    </source>
</evidence>
<organism evidence="2 3">
    <name type="scientific">Aggregatimonas sangjinii</name>
    <dbReference type="NCBI Taxonomy" id="2583587"/>
    <lineage>
        <taxon>Bacteria</taxon>
        <taxon>Pseudomonadati</taxon>
        <taxon>Bacteroidota</taxon>
        <taxon>Flavobacteriia</taxon>
        <taxon>Flavobacteriales</taxon>
        <taxon>Flavobacteriaceae</taxon>
        <taxon>Aggregatimonas</taxon>
    </lineage>
</organism>
<feature type="coiled-coil region" evidence="1">
    <location>
        <begin position="58"/>
        <end position="92"/>
    </location>
</feature>
<dbReference type="Proteomes" id="UP000310017">
    <property type="component" value="Chromosome"/>
</dbReference>
<name>A0A5B7SMR0_9FLAO</name>
<dbReference type="RefSeq" id="WP_138851063.1">
    <property type="nucleotide sequence ID" value="NZ_CP040710.1"/>
</dbReference>
<dbReference type="OrthoDB" id="9976918at2"/>
<dbReference type="KEGG" id="asag:FGM00_00680"/>
<accession>A0A5B7SMR0</accession>
<reference evidence="2 3" key="1">
    <citation type="submission" date="2019-05" db="EMBL/GenBank/DDBJ databases">
        <title>Genome sequencing of F202Z8.</title>
        <authorList>
            <person name="Kwon Y.M."/>
        </authorList>
    </citation>
    <scope>NUCLEOTIDE SEQUENCE [LARGE SCALE GENOMIC DNA]</scope>
    <source>
        <strain evidence="2 3">F202Z8</strain>
    </source>
</reference>
<evidence type="ECO:0000313" key="3">
    <source>
        <dbReference type="Proteomes" id="UP000310017"/>
    </source>
</evidence>
<proteinExistence type="predicted"/>
<sequence length="165" mass="19369">MPSRAHFRDVLDEMVWEILRHIQFSQVKPSPIWSSTDFTKDLIDAGGFVNMYESDLEADVEAERLARQEQRKSKLQEENLALSNELNRQRLKTHWIPIAVSVISLCLAAYSLFTPSTDVTQDELQKVRDEVERLRMDFKKENDDLKERLYEAEMMIAVYESDSLR</sequence>
<evidence type="ECO:0000256" key="1">
    <source>
        <dbReference type="SAM" id="Coils"/>
    </source>
</evidence>